<dbReference type="Pfam" id="PF13384">
    <property type="entry name" value="HTH_23"/>
    <property type="match status" value="1"/>
</dbReference>
<name>X1KEM7_9ZZZZ</name>
<gene>
    <name evidence="1" type="ORF">S06H3_21412</name>
</gene>
<organism evidence="1">
    <name type="scientific">marine sediment metagenome</name>
    <dbReference type="NCBI Taxonomy" id="412755"/>
    <lineage>
        <taxon>unclassified sequences</taxon>
        <taxon>metagenomes</taxon>
        <taxon>ecological metagenomes</taxon>
    </lineage>
</organism>
<dbReference type="Gene3D" id="1.10.10.2830">
    <property type="match status" value="1"/>
</dbReference>
<dbReference type="EMBL" id="BARV01011242">
    <property type="protein sequence ID" value="GAI05477.1"/>
    <property type="molecule type" value="Genomic_DNA"/>
</dbReference>
<sequence>MDKISDEEFEEAGRMAEYRELGFPVEKIAERFGISPSTVNRRLKLWEKHLGEEREAAESERAKDATTILQTVLGIIKDKNLAEDIGKVTGANVSTIEGILKRISEGKATKQA</sequence>
<dbReference type="AlphaFoldDB" id="X1KEM7"/>
<accession>X1KEM7</accession>
<protein>
    <submittedName>
        <fullName evidence="1">Uncharacterized protein</fullName>
    </submittedName>
</protein>
<comment type="caution">
    <text evidence="1">The sequence shown here is derived from an EMBL/GenBank/DDBJ whole genome shotgun (WGS) entry which is preliminary data.</text>
</comment>
<dbReference type="SUPFAM" id="SSF109709">
    <property type="entry name" value="KorB DNA-binding domain-like"/>
    <property type="match status" value="1"/>
</dbReference>
<reference evidence="1" key="1">
    <citation type="journal article" date="2014" name="Front. Microbiol.">
        <title>High frequency of phylogenetically diverse reductive dehalogenase-homologous genes in deep subseafloor sedimentary metagenomes.</title>
        <authorList>
            <person name="Kawai M."/>
            <person name="Futagami T."/>
            <person name="Toyoda A."/>
            <person name="Takaki Y."/>
            <person name="Nishi S."/>
            <person name="Hori S."/>
            <person name="Arai W."/>
            <person name="Tsubouchi T."/>
            <person name="Morono Y."/>
            <person name="Uchiyama I."/>
            <person name="Ito T."/>
            <person name="Fujiyama A."/>
            <person name="Inagaki F."/>
            <person name="Takami H."/>
        </authorList>
    </citation>
    <scope>NUCLEOTIDE SEQUENCE</scope>
    <source>
        <strain evidence="1">Expedition CK06-06</strain>
    </source>
</reference>
<feature type="non-terminal residue" evidence="1">
    <location>
        <position position="112"/>
    </location>
</feature>
<evidence type="ECO:0000313" key="1">
    <source>
        <dbReference type="EMBL" id="GAI05477.1"/>
    </source>
</evidence>
<proteinExistence type="predicted"/>